<dbReference type="Proteomes" id="UP000077134">
    <property type="component" value="Unassembled WGS sequence"/>
</dbReference>
<dbReference type="InterPro" id="IPR003593">
    <property type="entry name" value="AAA+_ATPase"/>
</dbReference>
<dbReference type="STRING" id="1763538.LPB68_00380"/>
<dbReference type="PANTHER" id="PTHR43335">
    <property type="entry name" value="ABC TRANSPORTER, ATP-BINDING PROTEIN"/>
    <property type="match status" value="1"/>
</dbReference>
<proteinExistence type="inferred from homology"/>
<accession>A0A167FCZ8</accession>
<dbReference type="Pfam" id="PF00005">
    <property type="entry name" value="ABC_tran"/>
    <property type="match status" value="1"/>
</dbReference>
<dbReference type="EMBL" id="LSFN01000005">
    <property type="protein sequence ID" value="OAB76425.1"/>
    <property type="molecule type" value="Genomic_DNA"/>
</dbReference>
<dbReference type="GO" id="GO:0016887">
    <property type="term" value="F:ATP hydrolysis activity"/>
    <property type="evidence" value="ECO:0007669"/>
    <property type="project" value="InterPro"/>
</dbReference>
<dbReference type="InterPro" id="IPR003439">
    <property type="entry name" value="ABC_transporter-like_ATP-bd"/>
</dbReference>
<evidence type="ECO:0000256" key="1">
    <source>
        <dbReference type="ARBA" id="ARBA00005417"/>
    </source>
</evidence>
<dbReference type="PROSITE" id="PS50893">
    <property type="entry name" value="ABC_TRANSPORTER_2"/>
    <property type="match status" value="1"/>
</dbReference>
<dbReference type="InterPro" id="IPR027417">
    <property type="entry name" value="P-loop_NTPase"/>
</dbReference>
<gene>
    <name evidence="6" type="ORF">PNBC_03150</name>
</gene>
<evidence type="ECO:0000313" key="6">
    <source>
        <dbReference type="EMBL" id="OAB76425.1"/>
    </source>
</evidence>
<dbReference type="PANTHER" id="PTHR43335:SF4">
    <property type="entry name" value="ABC TRANSPORTER, ATP-BINDING PROTEIN"/>
    <property type="match status" value="1"/>
</dbReference>
<keyword evidence="4" id="KW-0067">ATP-binding</keyword>
<dbReference type="RefSeq" id="WP_068655128.1">
    <property type="nucleotide sequence ID" value="NZ_CP017770.1"/>
</dbReference>
<dbReference type="SMART" id="SM00382">
    <property type="entry name" value="AAA"/>
    <property type="match status" value="1"/>
</dbReference>
<evidence type="ECO:0000256" key="4">
    <source>
        <dbReference type="ARBA" id="ARBA00022840"/>
    </source>
</evidence>
<dbReference type="OrthoDB" id="9804819at2"/>
<evidence type="ECO:0000256" key="2">
    <source>
        <dbReference type="ARBA" id="ARBA00022448"/>
    </source>
</evidence>
<evidence type="ECO:0000259" key="5">
    <source>
        <dbReference type="PROSITE" id="PS50893"/>
    </source>
</evidence>
<sequence length="241" mass="27112">MTCAIEFDHLTKLYNNARGIDDLNLTVQQGEIFGFLGPNGAGKTTVMKMMTGLIKPDRGDVRLFGSSVQNQYIDAIQHVGSLIETAESFPYLTAFENLKLHGRYYEQVDNKRIHECLEITGLSKFAHEKTRKFSLGMKQRLGIATAILSEPKLLILDEPLNGLDVEGMLDIRALIKKMSSEQGTTFFISSHLIHDVEVTCTRIGILLNSRLTSVDSTETILQNFSSLEHYFINEVERNARI</sequence>
<comment type="similarity">
    <text evidence="1">Belongs to the ABC transporter superfamily.</text>
</comment>
<organism evidence="6 7">
    <name type="scientific">Paenibacillus crassostreae</name>
    <dbReference type="NCBI Taxonomy" id="1763538"/>
    <lineage>
        <taxon>Bacteria</taxon>
        <taxon>Bacillati</taxon>
        <taxon>Bacillota</taxon>
        <taxon>Bacilli</taxon>
        <taxon>Bacillales</taxon>
        <taxon>Paenibacillaceae</taxon>
        <taxon>Paenibacillus</taxon>
    </lineage>
</organism>
<comment type="caution">
    <text evidence="6">The sequence shown here is derived from an EMBL/GenBank/DDBJ whole genome shotgun (WGS) entry which is preliminary data.</text>
</comment>
<dbReference type="Gene3D" id="3.40.50.300">
    <property type="entry name" value="P-loop containing nucleotide triphosphate hydrolases"/>
    <property type="match status" value="1"/>
</dbReference>
<keyword evidence="2" id="KW-0813">Transport</keyword>
<keyword evidence="7" id="KW-1185">Reference proteome</keyword>
<feature type="domain" description="ABC transporter" evidence="5">
    <location>
        <begin position="5"/>
        <end position="233"/>
    </location>
</feature>
<keyword evidence="3" id="KW-0547">Nucleotide-binding</keyword>
<dbReference type="AlphaFoldDB" id="A0A167FCZ8"/>
<evidence type="ECO:0000256" key="3">
    <source>
        <dbReference type="ARBA" id="ARBA00022741"/>
    </source>
</evidence>
<dbReference type="InterPro" id="IPR017871">
    <property type="entry name" value="ABC_transporter-like_CS"/>
</dbReference>
<name>A0A167FCZ8_9BACL</name>
<evidence type="ECO:0000313" key="7">
    <source>
        <dbReference type="Proteomes" id="UP000077134"/>
    </source>
</evidence>
<dbReference type="SUPFAM" id="SSF52540">
    <property type="entry name" value="P-loop containing nucleoside triphosphate hydrolases"/>
    <property type="match status" value="1"/>
</dbReference>
<dbReference type="KEGG" id="pcx:LPB68_00380"/>
<protein>
    <submittedName>
        <fullName evidence="6">ABC transporter</fullName>
    </submittedName>
</protein>
<dbReference type="PROSITE" id="PS00211">
    <property type="entry name" value="ABC_TRANSPORTER_1"/>
    <property type="match status" value="1"/>
</dbReference>
<dbReference type="GO" id="GO:0005524">
    <property type="term" value="F:ATP binding"/>
    <property type="evidence" value="ECO:0007669"/>
    <property type="project" value="UniProtKB-KW"/>
</dbReference>
<reference evidence="6 7" key="1">
    <citation type="submission" date="2016-02" db="EMBL/GenBank/DDBJ databases">
        <title>Paenibacillus sp. LPB0068, isolated from Crassostrea gigas.</title>
        <authorList>
            <person name="Shin S.-K."/>
            <person name="Yi H."/>
        </authorList>
    </citation>
    <scope>NUCLEOTIDE SEQUENCE [LARGE SCALE GENOMIC DNA]</scope>
    <source>
        <strain evidence="6 7">LPB0068</strain>
    </source>
</reference>